<proteinExistence type="predicted"/>
<name>A0A0A9HCL0_ARUDO</name>
<evidence type="ECO:0000256" key="1">
    <source>
        <dbReference type="SAM" id="MobiDB-lite"/>
    </source>
</evidence>
<reference evidence="2" key="1">
    <citation type="submission" date="2014-09" db="EMBL/GenBank/DDBJ databases">
        <authorList>
            <person name="Magalhaes I.L.F."/>
            <person name="Oliveira U."/>
            <person name="Santos F.R."/>
            <person name="Vidigal T.H.D.A."/>
            <person name="Brescovit A.D."/>
            <person name="Santos A.J."/>
        </authorList>
    </citation>
    <scope>NUCLEOTIDE SEQUENCE</scope>
    <source>
        <tissue evidence="2">Shoot tissue taken approximately 20 cm above the soil surface</tissue>
    </source>
</reference>
<dbReference type="EMBL" id="GBRH01165320">
    <property type="protein sequence ID" value="JAE32576.1"/>
    <property type="molecule type" value="Transcribed_RNA"/>
</dbReference>
<reference evidence="2" key="2">
    <citation type="journal article" date="2015" name="Data Brief">
        <title>Shoot transcriptome of the giant reed, Arundo donax.</title>
        <authorList>
            <person name="Barrero R.A."/>
            <person name="Guerrero F.D."/>
            <person name="Moolhuijzen P."/>
            <person name="Goolsby J.A."/>
            <person name="Tidwell J."/>
            <person name="Bellgard S.E."/>
            <person name="Bellgard M.I."/>
        </authorList>
    </citation>
    <scope>NUCLEOTIDE SEQUENCE</scope>
    <source>
        <tissue evidence="2">Shoot tissue taken approximately 20 cm above the soil surface</tissue>
    </source>
</reference>
<evidence type="ECO:0000313" key="2">
    <source>
        <dbReference type="EMBL" id="JAE32576.1"/>
    </source>
</evidence>
<dbReference type="AlphaFoldDB" id="A0A0A9HCL0"/>
<protein>
    <submittedName>
        <fullName evidence="2">Uncharacterized protein</fullName>
    </submittedName>
</protein>
<feature type="region of interest" description="Disordered" evidence="1">
    <location>
        <begin position="1"/>
        <end position="28"/>
    </location>
</feature>
<accession>A0A0A9HCL0</accession>
<organism evidence="2">
    <name type="scientific">Arundo donax</name>
    <name type="common">Giant reed</name>
    <name type="synonym">Donax arundinaceus</name>
    <dbReference type="NCBI Taxonomy" id="35708"/>
    <lineage>
        <taxon>Eukaryota</taxon>
        <taxon>Viridiplantae</taxon>
        <taxon>Streptophyta</taxon>
        <taxon>Embryophyta</taxon>
        <taxon>Tracheophyta</taxon>
        <taxon>Spermatophyta</taxon>
        <taxon>Magnoliopsida</taxon>
        <taxon>Liliopsida</taxon>
        <taxon>Poales</taxon>
        <taxon>Poaceae</taxon>
        <taxon>PACMAD clade</taxon>
        <taxon>Arundinoideae</taxon>
        <taxon>Arundineae</taxon>
        <taxon>Arundo</taxon>
    </lineage>
</organism>
<sequence>MNEQIFKGHDLISERGPSDKRGKQSSYRDPHWYRVEVTGISYATFATSNHKPGRT</sequence>